<feature type="compositionally biased region" description="Basic and acidic residues" evidence="1">
    <location>
        <begin position="76"/>
        <end position="85"/>
    </location>
</feature>
<dbReference type="AlphaFoldDB" id="A0A4R6JRI2"/>
<protein>
    <submittedName>
        <fullName evidence="2">Uncharacterized protein</fullName>
    </submittedName>
</protein>
<dbReference type="Proteomes" id="UP000294901">
    <property type="component" value="Unassembled WGS sequence"/>
</dbReference>
<evidence type="ECO:0000313" key="2">
    <source>
        <dbReference type="EMBL" id="TDO38332.1"/>
    </source>
</evidence>
<organism evidence="2 3">
    <name type="scientific">Paractinoplanes brasiliensis</name>
    <dbReference type="NCBI Taxonomy" id="52695"/>
    <lineage>
        <taxon>Bacteria</taxon>
        <taxon>Bacillati</taxon>
        <taxon>Actinomycetota</taxon>
        <taxon>Actinomycetes</taxon>
        <taxon>Micromonosporales</taxon>
        <taxon>Micromonosporaceae</taxon>
        <taxon>Paractinoplanes</taxon>
    </lineage>
</organism>
<comment type="caution">
    <text evidence="2">The sequence shown here is derived from an EMBL/GenBank/DDBJ whole genome shotgun (WGS) entry which is preliminary data.</text>
</comment>
<dbReference type="EMBL" id="SNWR01000001">
    <property type="protein sequence ID" value="TDO38332.1"/>
    <property type="molecule type" value="Genomic_DNA"/>
</dbReference>
<dbReference type="RefSeq" id="WP_133872830.1">
    <property type="nucleotide sequence ID" value="NZ_BOMD01000022.1"/>
</dbReference>
<dbReference type="OrthoDB" id="3301970at2"/>
<evidence type="ECO:0000256" key="1">
    <source>
        <dbReference type="SAM" id="MobiDB-lite"/>
    </source>
</evidence>
<sequence>MFPQKATAFIHDVIRANLDLQADVSGPRSFRGVVEWESWIGWDGGNTLTRYLAMPTRSPRPTVWVAVASQSLPHMPDGRRPEVSRFEPVPEGDAGAG</sequence>
<evidence type="ECO:0000313" key="3">
    <source>
        <dbReference type="Proteomes" id="UP000294901"/>
    </source>
</evidence>
<keyword evidence="3" id="KW-1185">Reference proteome</keyword>
<accession>A0A4R6JRI2</accession>
<proteinExistence type="predicted"/>
<reference evidence="2 3" key="1">
    <citation type="submission" date="2019-03" db="EMBL/GenBank/DDBJ databases">
        <title>Sequencing the genomes of 1000 actinobacteria strains.</title>
        <authorList>
            <person name="Klenk H.-P."/>
        </authorList>
    </citation>
    <scope>NUCLEOTIDE SEQUENCE [LARGE SCALE GENOMIC DNA]</scope>
    <source>
        <strain evidence="2 3">DSM 43805</strain>
    </source>
</reference>
<name>A0A4R6JRI2_9ACTN</name>
<gene>
    <name evidence="2" type="ORF">C8E87_1985</name>
</gene>
<feature type="region of interest" description="Disordered" evidence="1">
    <location>
        <begin position="72"/>
        <end position="97"/>
    </location>
</feature>